<dbReference type="AlphaFoldDB" id="A0A5J4RTG1"/>
<gene>
    <name evidence="1" type="ORF">EZS27_014816</name>
</gene>
<proteinExistence type="predicted"/>
<name>A0A5J4RTG1_9ZZZZ</name>
<protein>
    <submittedName>
        <fullName evidence="1">Uncharacterized protein</fullName>
    </submittedName>
</protein>
<dbReference type="EMBL" id="SNRY01000733">
    <property type="protein sequence ID" value="KAA6337064.1"/>
    <property type="molecule type" value="Genomic_DNA"/>
</dbReference>
<evidence type="ECO:0000313" key="1">
    <source>
        <dbReference type="EMBL" id="KAA6337064.1"/>
    </source>
</evidence>
<sequence>MQVHSAFAIKQENLQLSLFNFQLSLGVPPNGVGLSATMLLFVPHKSIYATIPHAPCGSRY</sequence>
<organism evidence="1">
    <name type="scientific">termite gut metagenome</name>
    <dbReference type="NCBI Taxonomy" id="433724"/>
    <lineage>
        <taxon>unclassified sequences</taxon>
        <taxon>metagenomes</taxon>
        <taxon>organismal metagenomes</taxon>
    </lineage>
</organism>
<accession>A0A5J4RTG1</accession>
<reference evidence="1" key="1">
    <citation type="submission" date="2019-03" db="EMBL/GenBank/DDBJ databases">
        <title>Single cell metagenomics reveals metabolic interactions within the superorganism composed of flagellate Streblomastix strix and complex community of Bacteroidetes bacteria on its surface.</title>
        <authorList>
            <person name="Treitli S.C."/>
            <person name="Kolisko M."/>
            <person name="Husnik F."/>
            <person name="Keeling P."/>
            <person name="Hampl V."/>
        </authorList>
    </citation>
    <scope>NUCLEOTIDE SEQUENCE</scope>
    <source>
        <strain evidence="1">STM</strain>
    </source>
</reference>
<comment type="caution">
    <text evidence="1">The sequence shown here is derived from an EMBL/GenBank/DDBJ whole genome shotgun (WGS) entry which is preliminary data.</text>
</comment>